<dbReference type="InterPro" id="IPR008949">
    <property type="entry name" value="Isoprenoid_synthase_dom_sf"/>
</dbReference>
<accession>A0AAV5R7I1</accession>
<dbReference type="PANTHER" id="PTHR12001">
    <property type="entry name" value="GERANYLGERANYL PYROPHOSPHATE SYNTHASE"/>
    <property type="match status" value="1"/>
</dbReference>
<dbReference type="PROSITE" id="PS00723">
    <property type="entry name" value="POLYPRENYL_SYNTHASE_1"/>
    <property type="match status" value="1"/>
</dbReference>
<dbReference type="InterPro" id="IPR033749">
    <property type="entry name" value="Polyprenyl_synt_CS"/>
</dbReference>
<protein>
    <submittedName>
        <fullName evidence="5">Farnesyltranstransferase</fullName>
    </submittedName>
</protein>
<evidence type="ECO:0000256" key="2">
    <source>
        <dbReference type="ARBA" id="ARBA00022723"/>
    </source>
</evidence>
<dbReference type="GO" id="GO:0004659">
    <property type="term" value="F:prenyltransferase activity"/>
    <property type="evidence" value="ECO:0007669"/>
    <property type="project" value="InterPro"/>
</dbReference>
<dbReference type="Gene3D" id="1.10.600.10">
    <property type="entry name" value="Farnesyl Diphosphate Synthase"/>
    <property type="match status" value="1"/>
</dbReference>
<evidence type="ECO:0000256" key="1">
    <source>
        <dbReference type="ARBA" id="ARBA00022679"/>
    </source>
</evidence>
<name>A0AAV5R7I1_PICKL</name>
<dbReference type="GO" id="GO:0008299">
    <property type="term" value="P:isoprenoid biosynthetic process"/>
    <property type="evidence" value="ECO:0007669"/>
    <property type="project" value="InterPro"/>
</dbReference>
<comment type="caution">
    <text evidence="5">The sequence shown here is derived from an EMBL/GenBank/DDBJ whole genome shotgun (WGS) entry which is preliminary data.</text>
</comment>
<dbReference type="SUPFAM" id="SSF48576">
    <property type="entry name" value="Terpenoid synthases"/>
    <property type="match status" value="1"/>
</dbReference>
<organism evidence="5 6">
    <name type="scientific">Pichia kluyveri</name>
    <name type="common">Yeast</name>
    <dbReference type="NCBI Taxonomy" id="36015"/>
    <lineage>
        <taxon>Eukaryota</taxon>
        <taxon>Fungi</taxon>
        <taxon>Dikarya</taxon>
        <taxon>Ascomycota</taxon>
        <taxon>Saccharomycotina</taxon>
        <taxon>Pichiomycetes</taxon>
        <taxon>Pichiales</taxon>
        <taxon>Pichiaceae</taxon>
        <taxon>Pichia</taxon>
    </lineage>
</organism>
<dbReference type="SFLD" id="SFLDS00005">
    <property type="entry name" value="Isoprenoid_Synthase_Type_I"/>
    <property type="match status" value="1"/>
</dbReference>
<evidence type="ECO:0000256" key="4">
    <source>
        <dbReference type="RuleBase" id="RU004466"/>
    </source>
</evidence>
<reference evidence="5 6" key="1">
    <citation type="journal article" date="2023" name="Elife">
        <title>Identification of key yeast species and microbe-microbe interactions impacting larval growth of Drosophila in the wild.</title>
        <authorList>
            <person name="Mure A."/>
            <person name="Sugiura Y."/>
            <person name="Maeda R."/>
            <person name="Honda K."/>
            <person name="Sakurai N."/>
            <person name="Takahashi Y."/>
            <person name="Watada M."/>
            <person name="Katoh T."/>
            <person name="Gotoh A."/>
            <person name="Gotoh Y."/>
            <person name="Taniguchi I."/>
            <person name="Nakamura K."/>
            <person name="Hayashi T."/>
            <person name="Katayama T."/>
            <person name="Uemura T."/>
            <person name="Hattori Y."/>
        </authorList>
    </citation>
    <scope>NUCLEOTIDE SEQUENCE [LARGE SCALE GENOMIC DNA]</scope>
    <source>
        <strain evidence="5 6">PK-24</strain>
    </source>
</reference>
<dbReference type="Proteomes" id="UP001378960">
    <property type="component" value="Unassembled WGS sequence"/>
</dbReference>
<dbReference type="InterPro" id="IPR000092">
    <property type="entry name" value="Polyprenyl_synt"/>
</dbReference>
<sequence length="279" mass="32748">MDMDIDDGVLLPYTYLKNNTSGKGFRNKLLDYFNLFYKVDDNKLEIIKEFIDILHTSSLIIDDIEDNGEFRRGKLCAHKIYGIGSTINAGNLMYFKAWELLMKLESDNNNNNGNELNKIFVNSMIKLHIGQGKEIYWRNNKICPSEEEYLEMVIGKTSELFKLCVLILSCISDDDTRDKDNIDEKLIKFSEKLGIIYQIRNDIKDIRDDYENGNYSYPIIYCIREKCMKMESNDKEIEDKIRELGGIRHSEEKIISLMGEKGKREFENKFENDFLQLLM</sequence>
<dbReference type="EMBL" id="BTGB01000005">
    <property type="protein sequence ID" value="GMM47211.1"/>
    <property type="molecule type" value="Genomic_DNA"/>
</dbReference>
<proteinExistence type="inferred from homology"/>
<keyword evidence="6" id="KW-1185">Reference proteome</keyword>
<evidence type="ECO:0000313" key="5">
    <source>
        <dbReference type="EMBL" id="GMM47211.1"/>
    </source>
</evidence>
<comment type="similarity">
    <text evidence="4">Belongs to the FPP/GGPP synthase family.</text>
</comment>
<keyword evidence="1 4" id="KW-0808">Transferase</keyword>
<dbReference type="GO" id="GO:0046872">
    <property type="term" value="F:metal ion binding"/>
    <property type="evidence" value="ECO:0007669"/>
    <property type="project" value="UniProtKB-KW"/>
</dbReference>
<gene>
    <name evidence="5" type="ORF">DAPK24_037860</name>
</gene>
<evidence type="ECO:0000313" key="6">
    <source>
        <dbReference type="Proteomes" id="UP001378960"/>
    </source>
</evidence>
<dbReference type="PANTHER" id="PTHR12001:SF44">
    <property type="entry name" value="GERANYLGERANYL PYROPHOSPHATE SYNTHASE"/>
    <property type="match status" value="1"/>
</dbReference>
<dbReference type="AlphaFoldDB" id="A0AAV5R7I1"/>
<keyword evidence="3" id="KW-0460">Magnesium</keyword>
<evidence type="ECO:0000256" key="3">
    <source>
        <dbReference type="ARBA" id="ARBA00022842"/>
    </source>
</evidence>
<dbReference type="Pfam" id="PF00348">
    <property type="entry name" value="polyprenyl_synt"/>
    <property type="match status" value="1"/>
</dbReference>
<keyword evidence="2" id="KW-0479">Metal-binding</keyword>